<evidence type="ECO:0000313" key="2">
    <source>
        <dbReference type="EMBL" id="KAK4724443.1"/>
    </source>
</evidence>
<sequence length="146" mass="16472">MEGEHSRMLATGRVVGPKQNRQEWMVRGRNKYNCDKNGQIEGENDLQDENPFEALGRVEENEEVANNQEGTPQVQKVGSTKEQEDKEEDLKCALVLFEPNKEEVLPLAIHNDNHEGASDTEKTNMDKIDLIKNVEKAAIEGDLSPK</sequence>
<evidence type="ECO:0000313" key="3">
    <source>
        <dbReference type="Proteomes" id="UP001311915"/>
    </source>
</evidence>
<comment type="caution">
    <text evidence="2">The sequence shown here is derived from an EMBL/GenBank/DDBJ whole genome shotgun (WGS) entry which is preliminary data.</text>
</comment>
<evidence type="ECO:0000256" key="1">
    <source>
        <dbReference type="SAM" id="MobiDB-lite"/>
    </source>
</evidence>
<proteinExistence type="predicted"/>
<feature type="region of interest" description="Disordered" evidence="1">
    <location>
        <begin position="1"/>
        <end position="49"/>
    </location>
</feature>
<accession>A0AAV9LG58</accession>
<protein>
    <submittedName>
        <fullName evidence="2">Uncharacterized protein</fullName>
    </submittedName>
</protein>
<name>A0AAV9LG58_9SOLN</name>
<gene>
    <name evidence="2" type="ORF">R3W88_027222</name>
</gene>
<keyword evidence="3" id="KW-1185">Reference proteome</keyword>
<reference evidence="2 3" key="1">
    <citation type="submission" date="2023-10" db="EMBL/GenBank/DDBJ databases">
        <title>Genome-Wide Identification Analysis in wild type Solanum Pinnatisectum Reveals Some Genes Defensing Phytophthora Infestans.</title>
        <authorList>
            <person name="Sun C."/>
        </authorList>
    </citation>
    <scope>NUCLEOTIDE SEQUENCE [LARGE SCALE GENOMIC DNA]</scope>
    <source>
        <strain evidence="2">LQN</strain>
        <tissue evidence="2">Leaf</tissue>
    </source>
</reference>
<dbReference type="EMBL" id="JAWPEI010000006">
    <property type="protein sequence ID" value="KAK4724443.1"/>
    <property type="molecule type" value="Genomic_DNA"/>
</dbReference>
<organism evidence="2 3">
    <name type="scientific">Solanum pinnatisectum</name>
    <name type="common">tansyleaf nightshade</name>
    <dbReference type="NCBI Taxonomy" id="50273"/>
    <lineage>
        <taxon>Eukaryota</taxon>
        <taxon>Viridiplantae</taxon>
        <taxon>Streptophyta</taxon>
        <taxon>Embryophyta</taxon>
        <taxon>Tracheophyta</taxon>
        <taxon>Spermatophyta</taxon>
        <taxon>Magnoliopsida</taxon>
        <taxon>eudicotyledons</taxon>
        <taxon>Gunneridae</taxon>
        <taxon>Pentapetalae</taxon>
        <taxon>asterids</taxon>
        <taxon>lamiids</taxon>
        <taxon>Solanales</taxon>
        <taxon>Solanaceae</taxon>
        <taxon>Solanoideae</taxon>
        <taxon>Solaneae</taxon>
        <taxon>Solanum</taxon>
    </lineage>
</organism>
<feature type="region of interest" description="Disordered" evidence="1">
    <location>
        <begin position="62"/>
        <end position="85"/>
    </location>
</feature>
<dbReference type="AlphaFoldDB" id="A0AAV9LG58"/>
<dbReference type="Proteomes" id="UP001311915">
    <property type="component" value="Unassembled WGS sequence"/>
</dbReference>